<keyword evidence="1" id="KW-1133">Transmembrane helix</keyword>
<comment type="caution">
    <text evidence="2">The sequence shown here is derived from an EMBL/GenBank/DDBJ whole genome shotgun (WGS) entry which is preliminary data.</text>
</comment>
<evidence type="ECO:0000256" key="1">
    <source>
        <dbReference type="SAM" id="Phobius"/>
    </source>
</evidence>
<organism evidence="2 3">
    <name type="scientific">Granulicella cerasi</name>
    <dbReference type="NCBI Taxonomy" id="741063"/>
    <lineage>
        <taxon>Bacteria</taxon>
        <taxon>Pseudomonadati</taxon>
        <taxon>Acidobacteriota</taxon>
        <taxon>Terriglobia</taxon>
        <taxon>Terriglobales</taxon>
        <taxon>Acidobacteriaceae</taxon>
        <taxon>Granulicella</taxon>
    </lineage>
</organism>
<name>A0ABW1Z6F2_9BACT</name>
<evidence type="ECO:0000313" key="2">
    <source>
        <dbReference type="EMBL" id="MFC6644443.1"/>
    </source>
</evidence>
<dbReference type="EMBL" id="JBHSWI010000001">
    <property type="protein sequence ID" value="MFC6644443.1"/>
    <property type="molecule type" value="Genomic_DNA"/>
</dbReference>
<evidence type="ECO:0000313" key="3">
    <source>
        <dbReference type="Proteomes" id="UP001596391"/>
    </source>
</evidence>
<proteinExistence type="predicted"/>
<dbReference type="Proteomes" id="UP001596391">
    <property type="component" value="Unassembled WGS sequence"/>
</dbReference>
<keyword evidence="1" id="KW-0472">Membrane</keyword>
<reference evidence="3" key="1">
    <citation type="journal article" date="2019" name="Int. J. Syst. Evol. Microbiol.">
        <title>The Global Catalogue of Microorganisms (GCM) 10K type strain sequencing project: providing services to taxonomists for standard genome sequencing and annotation.</title>
        <authorList>
            <consortium name="The Broad Institute Genomics Platform"/>
            <consortium name="The Broad Institute Genome Sequencing Center for Infectious Disease"/>
            <person name="Wu L."/>
            <person name="Ma J."/>
        </authorList>
    </citation>
    <scope>NUCLEOTIDE SEQUENCE [LARGE SCALE GENOMIC DNA]</scope>
    <source>
        <strain evidence="3">CGMCC 1.16026</strain>
    </source>
</reference>
<keyword evidence="1" id="KW-0812">Transmembrane</keyword>
<keyword evidence="3" id="KW-1185">Reference proteome</keyword>
<sequence length="183" mass="20529">MGVIAASAGTLAAVVAKDAKVSEFRQQWIDALRNDVSEYCSLSVGLYNENMRARAALGAGMSLTPTSSELVMKLNTLGYRIRLRLDMQKPESRVLVEALDELVEHASHTKQMFHEVNACVLTVLNRTAVILDKAWKKVRRGETRFRWAFWILIFILGGSISLAVVRWIALHLYPLSLCADLLR</sequence>
<protein>
    <submittedName>
        <fullName evidence="2">Uncharacterized protein</fullName>
    </submittedName>
</protein>
<accession>A0ABW1Z6F2</accession>
<feature type="transmembrane region" description="Helical" evidence="1">
    <location>
        <begin position="147"/>
        <end position="169"/>
    </location>
</feature>
<gene>
    <name evidence="2" type="ORF">ACFQBQ_02330</name>
</gene>
<dbReference type="RefSeq" id="WP_263372374.1">
    <property type="nucleotide sequence ID" value="NZ_JAGSYD010000004.1"/>
</dbReference>